<dbReference type="Proteomes" id="UP001320420">
    <property type="component" value="Unassembled WGS sequence"/>
</dbReference>
<feature type="compositionally biased region" description="Low complexity" evidence="1">
    <location>
        <begin position="841"/>
        <end position="859"/>
    </location>
</feature>
<feature type="region of interest" description="Disordered" evidence="1">
    <location>
        <begin position="839"/>
        <end position="859"/>
    </location>
</feature>
<evidence type="ECO:0000313" key="3">
    <source>
        <dbReference type="EMBL" id="KAK7752370.1"/>
    </source>
</evidence>
<dbReference type="GO" id="GO:0007035">
    <property type="term" value="P:vacuolar acidification"/>
    <property type="evidence" value="ECO:0007669"/>
    <property type="project" value="TreeGrafter"/>
</dbReference>
<evidence type="ECO:0000313" key="4">
    <source>
        <dbReference type="Proteomes" id="UP001320420"/>
    </source>
</evidence>
<proteinExistence type="predicted"/>
<feature type="domain" description="RAVE complex protein Rav1 C-terminal" evidence="2">
    <location>
        <begin position="860"/>
        <end position="1488"/>
    </location>
</feature>
<protein>
    <submittedName>
        <fullName evidence="3">Regulator of (H+)-ATPase in vacuolar membrane</fullName>
    </submittedName>
</protein>
<feature type="region of interest" description="Disordered" evidence="1">
    <location>
        <begin position="1539"/>
        <end position="1584"/>
    </location>
</feature>
<dbReference type="InterPro" id="IPR052208">
    <property type="entry name" value="DmX-like/RAVE_component"/>
</dbReference>
<dbReference type="EMBL" id="JAKJXP020000039">
    <property type="protein sequence ID" value="KAK7752370.1"/>
    <property type="molecule type" value="Genomic_DNA"/>
</dbReference>
<feature type="region of interest" description="Disordered" evidence="1">
    <location>
        <begin position="292"/>
        <end position="322"/>
    </location>
</feature>
<dbReference type="InterPro" id="IPR036322">
    <property type="entry name" value="WD40_repeat_dom_sf"/>
</dbReference>
<evidence type="ECO:0000256" key="1">
    <source>
        <dbReference type="SAM" id="MobiDB-lite"/>
    </source>
</evidence>
<organism evidence="3 4">
    <name type="scientific">Diatrype stigma</name>
    <dbReference type="NCBI Taxonomy" id="117547"/>
    <lineage>
        <taxon>Eukaryota</taxon>
        <taxon>Fungi</taxon>
        <taxon>Dikarya</taxon>
        <taxon>Ascomycota</taxon>
        <taxon>Pezizomycotina</taxon>
        <taxon>Sordariomycetes</taxon>
        <taxon>Xylariomycetidae</taxon>
        <taxon>Xylariales</taxon>
        <taxon>Diatrypaceae</taxon>
        <taxon>Diatrype</taxon>
    </lineage>
</organism>
<keyword evidence="4" id="KW-1185">Reference proteome</keyword>
<feature type="region of interest" description="Disordered" evidence="1">
    <location>
        <begin position="959"/>
        <end position="984"/>
    </location>
</feature>
<dbReference type="InterPro" id="IPR022033">
    <property type="entry name" value="Rav1p_C"/>
</dbReference>
<dbReference type="SUPFAM" id="SSF50978">
    <property type="entry name" value="WD40 repeat-like"/>
    <property type="match status" value="1"/>
</dbReference>
<feature type="compositionally biased region" description="Low complexity" evidence="1">
    <location>
        <begin position="423"/>
        <end position="433"/>
    </location>
</feature>
<sequence>MKAVLPGRPEARLQALSTGYWDGRRIVVYATGNALAILADPDTLLQTIYDDSGNGSGGDDDDDNNNGCRLDAVAFDEASGKIAASAGAAVRIYRPIPTIGAIGAAEGELKWALQTTFEIDDDEDDDNDASTPATLSWGSSEELLVGRGSLRLYDTATTATATAPPSCHWRQRLASPVKCARLSQDSAYIASVGYRDRLVKVWRRLNFGFEEVRFEFGYLPHPRAVAALQWRQPLHPAQSTPENILYTFAADRVARVWTTGAPEGHGHRGFGCQNLRLWGQLDLVAAIRDVPSGAGQQQQPRHQQKQKRKAGDKVGGGNNGDADDDGLRWAFIISQRDLAHATERAIQERGGEAGQLQKDDVALQYLISIANRDAEICVVLDGRGSMSAWALENVSAKTKGRQGTNIDNVAFVRSKDFEFLADPPNTSTTSSSPSSPPPPPPHVEILNYCNRTAGNLHLLIHRFDTGTIDLFEGSIADLLDPTFVRTGRLAPRATWSGHSAAVKKIVRNFSGHAIVSRTQQGGESIVWKHATPHTLAHPHPHTTAPNAPNASPSAPQKPRPRSRSSELLLSPKLIPEKRHIHRIALIRGGSFVVFLHHESIAIWDCRPPVPILMAEHPYGLPGKPLCILVLPRLDKYDVSVAHIATITSERRGVVWEIHLPLEQHSSNSHQQDAATSTTTNNQVNGHHNEDVPPPPVLEEFCTFTLDDAAEDLAYVLPVDPAGAPPVISSGFLDVFARDVAVSYTRSGRVEFWTARLDPQRRRVEWLPTAAAETGIPEPALVSGSLAKKAALVNRDRSGVSIWDVRGARLEYYAHEGREMDREALDLDLSLAELGDRREDAATTATATAKNTAPSAFTTSTSASAPVQDLDWTSTPDSQSILAVGYPYRVVLLSELRFDYLNRGPAWAPVREINIRELTPHPIGDSAWLGNGHLVVGAGNQFFVYDRRFVAPASLSRNRRQVEANRNRNRNRSKRGNSVAGSGGSGATMRDLFDVVQRLNGPLPVFHPQFLSQCILAAKNAAVKRVLMALYRALKFHVEGDEVDDYLGLDLAVFYGGGDKISTTRTNGNNNSNSKSKSKGSRGIISFDDALNSGNDNPGGDDDDDGYEGAFSEDIAASICEKLQTVALPQLSAHEQIQLVDIVECAGVVERQRRSMDENGARFMLFFRQHALLKHKAGRGGGGGGAGGEGGGEKTQSLSWREITWAFHSESQDVLADFVAKQYHGSMLWENARESGVFMWLADASAVKAQFEIIARNEYTKSELKNPVDCSLFYLALRKKAVLQGLWRMATWNKERVATQRLLANNFDDPKWKTTALKNAYALLSKRRFAYAAAFFLLADHLQDAVNVCLNQIRDLQLAIAIARVYGGDSGPVLKRLLEEEVLAIAAQEGNRWLASWAFWMLGRRDFALRALITPVYTLLETPLTPDPKSKLFLTDDPALVVLYAQLRNKTLQTLHGASKLTPRTEWEFVLHNARLYDRMGCDLLGLDLVRNWEFLIQQPPQRNAPFGGDRNDEENNSIVDPRKLLRRGSSLVIADMPMSPMHAKHDNTGKTGMGGGGGAAAAAKPPPTVFEEPDASSLLDSFGF</sequence>
<feature type="region of interest" description="Disordered" evidence="1">
    <location>
        <begin position="422"/>
        <end position="441"/>
    </location>
</feature>
<feature type="compositionally biased region" description="Low complexity" evidence="1">
    <location>
        <begin position="533"/>
        <end position="554"/>
    </location>
</feature>
<feature type="region of interest" description="Disordered" evidence="1">
    <location>
        <begin position="1061"/>
        <end position="1081"/>
    </location>
</feature>
<evidence type="ECO:0000259" key="2">
    <source>
        <dbReference type="Pfam" id="PF12234"/>
    </source>
</evidence>
<dbReference type="Gene3D" id="2.130.10.10">
    <property type="entry name" value="YVTN repeat-like/Quinoprotein amine dehydrogenase"/>
    <property type="match status" value="1"/>
</dbReference>
<name>A0AAN9UPA2_9PEZI</name>
<dbReference type="PANTHER" id="PTHR13950">
    <property type="entry name" value="RABCONNECTIN-RELATED"/>
    <property type="match status" value="1"/>
</dbReference>
<dbReference type="GO" id="GO:0043291">
    <property type="term" value="C:RAVE complex"/>
    <property type="evidence" value="ECO:0007669"/>
    <property type="project" value="TreeGrafter"/>
</dbReference>
<feature type="domain" description="RAVE complex protein Rav1 C-terminal" evidence="2">
    <location>
        <begin position="747"/>
        <end position="815"/>
    </location>
</feature>
<feature type="compositionally biased region" description="Polar residues" evidence="1">
    <location>
        <begin position="665"/>
        <end position="685"/>
    </location>
</feature>
<reference evidence="3 4" key="1">
    <citation type="submission" date="2024-02" db="EMBL/GenBank/DDBJ databases">
        <title>De novo assembly and annotation of 12 fungi associated with fruit tree decline syndrome in Ontario, Canada.</title>
        <authorList>
            <person name="Sulman M."/>
            <person name="Ellouze W."/>
            <person name="Ilyukhin E."/>
        </authorList>
    </citation>
    <scope>NUCLEOTIDE SEQUENCE [LARGE SCALE GENOMIC DNA]</scope>
    <source>
        <strain evidence="3 4">M11/M66-122</strain>
    </source>
</reference>
<dbReference type="Pfam" id="PF12234">
    <property type="entry name" value="Rav1p_C"/>
    <property type="match status" value="2"/>
</dbReference>
<comment type="caution">
    <text evidence="3">The sequence shown here is derived from an EMBL/GenBank/DDBJ whole genome shotgun (WGS) entry which is preliminary data.</text>
</comment>
<dbReference type="PANTHER" id="PTHR13950:SF9">
    <property type="entry name" value="RABCONNECTIN-3A"/>
    <property type="match status" value="1"/>
</dbReference>
<dbReference type="InterPro" id="IPR015943">
    <property type="entry name" value="WD40/YVTN_repeat-like_dom_sf"/>
</dbReference>
<gene>
    <name evidence="3" type="primary">RAV1</name>
    <name evidence="3" type="ORF">SLS62_005707</name>
</gene>
<accession>A0AAN9UPA2</accession>
<feature type="region of interest" description="Disordered" evidence="1">
    <location>
        <begin position="1500"/>
        <end position="1521"/>
    </location>
</feature>
<feature type="region of interest" description="Disordered" evidence="1">
    <location>
        <begin position="665"/>
        <end position="691"/>
    </location>
</feature>
<feature type="region of interest" description="Disordered" evidence="1">
    <location>
        <begin position="533"/>
        <end position="568"/>
    </location>
</feature>